<accession>A0A7X0RDE0</accession>
<feature type="transmembrane region" description="Helical" evidence="1">
    <location>
        <begin position="58"/>
        <end position="76"/>
    </location>
</feature>
<feature type="transmembrane region" description="Helical" evidence="1">
    <location>
        <begin position="120"/>
        <end position="140"/>
    </location>
</feature>
<dbReference type="Proteomes" id="UP000523955">
    <property type="component" value="Unassembled WGS sequence"/>
</dbReference>
<dbReference type="Pfam" id="PF11361">
    <property type="entry name" value="DUF3159"/>
    <property type="match status" value="1"/>
</dbReference>
<name>A0A7X0RDE0_9ACTN</name>
<keyword evidence="3" id="KW-1185">Reference proteome</keyword>
<dbReference type="AlphaFoldDB" id="A0A7X0RDE0"/>
<dbReference type="InterPro" id="IPR016566">
    <property type="entry name" value="UCP010219"/>
</dbReference>
<sequence>MSEQDTTPAAAPATVETVESVVRGQLAKALGGKRGMVEAAVPTLLFTLMWLTTRELRLAVAVSVGAALVLLVVRLVQRSSVQFVVNALVGIGIGWFFVNMSARNGGSADDQALAYFLPGIIYNTAYTAVLATTCLVRWPLVGFMVGSVTGDPTAWHRDKAVVKLCTTLTWLLVLPCLLRVVVQAPLWFAGSSGALDADTAVAALGILKIVLGWPLQLAALAGMAWILSRNHTPVQEPEPA</sequence>
<feature type="transmembrane region" description="Helical" evidence="1">
    <location>
        <begin position="83"/>
        <end position="100"/>
    </location>
</feature>
<feature type="transmembrane region" description="Helical" evidence="1">
    <location>
        <begin position="161"/>
        <end position="182"/>
    </location>
</feature>
<dbReference type="RefSeq" id="WP_185251509.1">
    <property type="nucleotide sequence ID" value="NZ_JACKXE010000001.1"/>
</dbReference>
<feature type="transmembrane region" description="Helical" evidence="1">
    <location>
        <begin position="202"/>
        <end position="227"/>
    </location>
</feature>
<reference evidence="2 3" key="1">
    <citation type="submission" date="2020-08" db="EMBL/GenBank/DDBJ databases">
        <authorList>
            <person name="Seo M.-J."/>
        </authorList>
    </citation>
    <scope>NUCLEOTIDE SEQUENCE [LARGE SCALE GENOMIC DNA]</scope>
    <source>
        <strain evidence="2 3">KIGAM211</strain>
    </source>
</reference>
<dbReference type="EMBL" id="JACKXE010000001">
    <property type="protein sequence ID" value="MBB6626211.1"/>
    <property type="molecule type" value="Genomic_DNA"/>
</dbReference>
<keyword evidence="1" id="KW-1133">Transmembrane helix</keyword>
<keyword evidence="1" id="KW-0472">Membrane</keyword>
<organism evidence="2 3">
    <name type="scientific">Nocardioides luti</name>
    <dbReference type="NCBI Taxonomy" id="2761101"/>
    <lineage>
        <taxon>Bacteria</taxon>
        <taxon>Bacillati</taxon>
        <taxon>Actinomycetota</taxon>
        <taxon>Actinomycetes</taxon>
        <taxon>Propionibacteriales</taxon>
        <taxon>Nocardioidaceae</taxon>
        <taxon>Nocardioides</taxon>
    </lineage>
</organism>
<keyword evidence="1" id="KW-0812">Transmembrane</keyword>
<evidence type="ECO:0000313" key="3">
    <source>
        <dbReference type="Proteomes" id="UP000523955"/>
    </source>
</evidence>
<proteinExistence type="predicted"/>
<comment type="caution">
    <text evidence="2">The sequence shown here is derived from an EMBL/GenBank/DDBJ whole genome shotgun (WGS) entry which is preliminary data.</text>
</comment>
<gene>
    <name evidence="2" type="ORF">H5V45_02645</name>
</gene>
<protein>
    <submittedName>
        <fullName evidence="2">DUF3159 domain-containing protein</fullName>
    </submittedName>
</protein>
<evidence type="ECO:0000256" key="1">
    <source>
        <dbReference type="SAM" id="Phobius"/>
    </source>
</evidence>
<evidence type="ECO:0000313" key="2">
    <source>
        <dbReference type="EMBL" id="MBB6626211.1"/>
    </source>
</evidence>